<gene>
    <name evidence="7 8" type="primary">trmB</name>
    <name evidence="8" type="ORF">V0288_17285</name>
</gene>
<evidence type="ECO:0000313" key="9">
    <source>
        <dbReference type="Proteomes" id="UP001328733"/>
    </source>
</evidence>
<dbReference type="GO" id="GO:0043527">
    <property type="term" value="C:tRNA methyltransferase complex"/>
    <property type="evidence" value="ECO:0007669"/>
    <property type="project" value="TreeGrafter"/>
</dbReference>
<dbReference type="InterPro" id="IPR003358">
    <property type="entry name" value="tRNA_(Gua-N-7)_MeTrfase_Trmb"/>
</dbReference>
<dbReference type="SUPFAM" id="SSF53335">
    <property type="entry name" value="S-adenosyl-L-methionine-dependent methyltransferases"/>
    <property type="match status" value="1"/>
</dbReference>
<evidence type="ECO:0000256" key="4">
    <source>
        <dbReference type="ARBA" id="ARBA00022679"/>
    </source>
</evidence>
<dbReference type="NCBIfam" id="TIGR00091">
    <property type="entry name" value="tRNA (guanosine(46)-N7)-methyltransferase TrmB"/>
    <property type="match status" value="1"/>
</dbReference>
<name>A0AAW9QM57_9CHRO</name>
<evidence type="ECO:0000256" key="6">
    <source>
        <dbReference type="ARBA" id="ARBA00022694"/>
    </source>
</evidence>
<evidence type="ECO:0000313" key="8">
    <source>
        <dbReference type="EMBL" id="MEG3438885.1"/>
    </source>
</evidence>
<sequence length="215" mass="25156">MARVRVRQHVNPLSYKYRTPIAIPDWNQVYQDLTLPIHLDIGCARGRFLTRMAGLYPEINFLGSEIREALVIEANEEKDRLGYTNLYFLFCNINVSLEDLLESLPEGKLKQVSIQFPDPWFKHRHSKRRVVQPELVNSLARYLAPDGIVFLQSDVEAIAREMTDRFAENPHFIRQHESQWLAENIFPVPTEREIATYNKGENVYRSLFGLKNPRE</sequence>
<dbReference type="EC" id="2.1.1.33" evidence="7"/>
<dbReference type="RefSeq" id="WP_332866366.1">
    <property type="nucleotide sequence ID" value="NZ_JBAFSM010000036.1"/>
</dbReference>
<keyword evidence="6 7" id="KW-0819">tRNA processing</keyword>
<dbReference type="PROSITE" id="PS51625">
    <property type="entry name" value="SAM_MT_TRMB"/>
    <property type="match status" value="1"/>
</dbReference>
<feature type="binding site" evidence="7">
    <location>
        <position position="122"/>
    </location>
    <ligand>
        <name>substrate</name>
    </ligand>
</feature>
<organism evidence="8 9">
    <name type="scientific">Pannus brasiliensis CCIBt3594</name>
    <dbReference type="NCBI Taxonomy" id="1427578"/>
    <lineage>
        <taxon>Bacteria</taxon>
        <taxon>Bacillati</taxon>
        <taxon>Cyanobacteriota</taxon>
        <taxon>Cyanophyceae</taxon>
        <taxon>Oscillatoriophycideae</taxon>
        <taxon>Chroococcales</taxon>
        <taxon>Microcystaceae</taxon>
        <taxon>Pannus</taxon>
    </lineage>
</organism>
<dbReference type="EMBL" id="JBAFSM010000036">
    <property type="protein sequence ID" value="MEG3438885.1"/>
    <property type="molecule type" value="Genomic_DNA"/>
</dbReference>
<comment type="catalytic activity">
    <reaction evidence="1 7">
        <text>guanosine(46) in tRNA + S-adenosyl-L-methionine = N(7)-methylguanosine(46) in tRNA + S-adenosyl-L-homocysteine</text>
        <dbReference type="Rhea" id="RHEA:42708"/>
        <dbReference type="Rhea" id="RHEA-COMP:10188"/>
        <dbReference type="Rhea" id="RHEA-COMP:10189"/>
        <dbReference type="ChEBI" id="CHEBI:57856"/>
        <dbReference type="ChEBI" id="CHEBI:59789"/>
        <dbReference type="ChEBI" id="CHEBI:74269"/>
        <dbReference type="ChEBI" id="CHEBI:74480"/>
        <dbReference type="EC" id="2.1.1.33"/>
    </reaction>
</comment>
<feature type="binding site" evidence="7">
    <location>
        <position position="154"/>
    </location>
    <ligand>
        <name>substrate</name>
    </ligand>
</feature>
<feature type="binding site" evidence="7">
    <location>
        <position position="65"/>
    </location>
    <ligand>
        <name>S-adenosyl-L-methionine</name>
        <dbReference type="ChEBI" id="CHEBI:59789"/>
    </ligand>
</feature>
<keyword evidence="4 7" id="KW-0808">Transferase</keyword>
<comment type="caution">
    <text evidence="7">Lacks conserved residue(s) required for the propagation of feature annotation.</text>
</comment>
<evidence type="ECO:0000256" key="3">
    <source>
        <dbReference type="ARBA" id="ARBA00022603"/>
    </source>
</evidence>
<dbReference type="PANTHER" id="PTHR23417">
    <property type="entry name" value="3-DEOXY-D-MANNO-OCTULOSONIC-ACID TRANSFERASE/TRNA GUANINE-N 7 - -METHYLTRANSFERASE"/>
    <property type="match status" value="1"/>
</dbReference>
<dbReference type="Gene3D" id="3.40.50.150">
    <property type="entry name" value="Vaccinia Virus protein VP39"/>
    <property type="match status" value="1"/>
</dbReference>
<dbReference type="AlphaFoldDB" id="A0AAW9QM57"/>
<dbReference type="Pfam" id="PF02390">
    <property type="entry name" value="Methyltransf_4"/>
    <property type="match status" value="1"/>
</dbReference>
<comment type="similarity">
    <text evidence="7">Belongs to the class I-like SAM-binding methyltransferase superfamily. TrmB family.</text>
</comment>
<evidence type="ECO:0000256" key="1">
    <source>
        <dbReference type="ARBA" id="ARBA00000142"/>
    </source>
</evidence>
<proteinExistence type="inferred from homology"/>
<dbReference type="Proteomes" id="UP001328733">
    <property type="component" value="Unassembled WGS sequence"/>
</dbReference>
<dbReference type="InterPro" id="IPR055361">
    <property type="entry name" value="tRNA_methyltr_TrmB_bact"/>
</dbReference>
<feature type="binding site" evidence="7">
    <location>
        <position position="92"/>
    </location>
    <ligand>
        <name>S-adenosyl-L-methionine</name>
        <dbReference type="ChEBI" id="CHEBI:59789"/>
    </ligand>
</feature>
<keyword evidence="9" id="KW-1185">Reference proteome</keyword>
<comment type="caution">
    <text evidence="8">The sequence shown here is derived from an EMBL/GenBank/DDBJ whole genome shotgun (WGS) entry which is preliminary data.</text>
</comment>
<evidence type="ECO:0000256" key="5">
    <source>
        <dbReference type="ARBA" id="ARBA00022691"/>
    </source>
</evidence>
<protein>
    <recommendedName>
        <fullName evidence="7">tRNA (guanine-N(7)-)-methyltransferase</fullName>
        <ecNumber evidence="7">2.1.1.33</ecNumber>
    </recommendedName>
    <alternativeName>
        <fullName evidence="7">tRNA (guanine(46)-N(7))-methyltransferase</fullName>
    </alternativeName>
    <alternativeName>
        <fullName evidence="7">tRNA(m7G46)-methyltransferase</fullName>
    </alternativeName>
</protein>
<keyword evidence="3 7" id="KW-0489">Methyltransferase</keyword>
<evidence type="ECO:0000256" key="7">
    <source>
        <dbReference type="HAMAP-Rule" id="MF_01057"/>
    </source>
</evidence>
<dbReference type="GO" id="GO:0008176">
    <property type="term" value="F:tRNA (guanine(46)-N7)-methyltransferase activity"/>
    <property type="evidence" value="ECO:0007669"/>
    <property type="project" value="UniProtKB-UniRule"/>
</dbReference>
<dbReference type="HAMAP" id="MF_01057">
    <property type="entry name" value="tRNA_methyltr_TrmB"/>
    <property type="match status" value="1"/>
</dbReference>
<comment type="function">
    <text evidence="2 7">Catalyzes the formation of N(7)-methylguanine at position 46 (m7G46) in tRNA.</text>
</comment>
<comment type="pathway">
    <text evidence="7">tRNA modification; N(7)-methylguanine-tRNA biosynthesis.</text>
</comment>
<reference evidence="8 9" key="1">
    <citation type="submission" date="2024-01" db="EMBL/GenBank/DDBJ databases">
        <title>Genomic insights into the taxonomy and metabolism of the cyanobacterium Pannus brasiliensis CCIBt3594.</title>
        <authorList>
            <person name="Machado M."/>
            <person name="Botero N.B."/>
            <person name="Andreote A.P.D."/>
            <person name="Feitosa A.M.T."/>
            <person name="Popin R."/>
            <person name="Sivonen K."/>
            <person name="Fiore M.F."/>
        </authorList>
    </citation>
    <scope>NUCLEOTIDE SEQUENCE [LARGE SCALE GENOMIC DNA]</scope>
    <source>
        <strain evidence="8 9">CCIBt3594</strain>
    </source>
</reference>
<feature type="binding site" evidence="7">
    <location>
        <position position="118"/>
    </location>
    <ligand>
        <name>S-adenosyl-L-methionine</name>
        <dbReference type="ChEBI" id="CHEBI:59789"/>
    </ligand>
</feature>
<keyword evidence="5 7" id="KW-0949">S-adenosyl-L-methionine</keyword>
<dbReference type="PANTHER" id="PTHR23417:SF21">
    <property type="entry name" value="TRNA (GUANINE-N(7)-)-METHYLTRANSFERASE"/>
    <property type="match status" value="1"/>
</dbReference>
<accession>A0AAW9QM57</accession>
<dbReference type="InterPro" id="IPR029063">
    <property type="entry name" value="SAM-dependent_MTases_sf"/>
</dbReference>
<evidence type="ECO:0000256" key="2">
    <source>
        <dbReference type="ARBA" id="ARBA00003015"/>
    </source>
</evidence>
<feature type="binding site" evidence="7">
    <location>
        <position position="40"/>
    </location>
    <ligand>
        <name>S-adenosyl-L-methionine</name>
        <dbReference type="ChEBI" id="CHEBI:59789"/>
    </ligand>
</feature>
<dbReference type="CDD" id="cd02440">
    <property type="entry name" value="AdoMet_MTases"/>
    <property type="match status" value="1"/>
</dbReference>